<proteinExistence type="inferred from homology"/>
<feature type="transmembrane region" description="Helical" evidence="6">
    <location>
        <begin position="262"/>
        <end position="283"/>
    </location>
</feature>
<dbReference type="EMBL" id="FOSD01000011">
    <property type="protein sequence ID" value="SFK87767.1"/>
    <property type="molecule type" value="Genomic_DNA"/>
</dbReference>
<comment type="subcellular location">
    <subcellularLocation>
        <location evidence="1">Membrane</location>
        <topology evidence="1">Multi-pass membrane protein</topology>
    </subcellularLocation>
</comment>
<keyword evidence="4 6" id="KW-1133">Transmembrane helix</keyword>
<evidence type="ECO:0000256" key="4">
    <source>
        <dbReference type="ARBA" id="ARBA00022989"/>
    </source>
</evidence>
<sequence length="347" mass="38915">MMGLNEFPLWSRLLRVLLILATLTIILTGIYLASALINQVMLSLFLAIMLDPLISRLERKRVPRLLSSLLVIVLLLLVIVFTIIKLTVLTPDLIQLSRQAPQLLAERFEPVTQTFSHLGIVLTPNDMLAFVDAGAVVRFVTGFLTQIPSILSWWLMVFLMLFFMLYEMKNLKTLLRKQAEGKYQRYYVALEEGVQSVIVYAQVKTLTSIVGGIIVWAGAHLLGLKFAFFWGVLMFVFNYIPVLGSFMAAIPPVLQSYMLYDIQTALVVALFFVALNLILSSVIEPLLLGKRLNMALTTQLLAFLIWQSLLGIIGAILAIPLTFMLKKILLASAGNENQGEHFSKRSP</sequence>
<feature type="transmembrane region" description="Helical" evidence="6">
    <location>
        <begin position="303"/>
        <end position="325"/>
    </location>
</feature>
<evidence type="ECO:0000256" key="1">
    <source>
        <dbReference type="ARBA" id="ARBA00004141"/>
    </source>
</evidence>
<dbReference type="Proteomes" id="UP000198841">
    <property type="component" value="Unassembled WGS sequence"/>
</dbReference>
<evidence type="ECO:0000256" key="6">
    <source>
        <dbReference type="SAM" id="Phobius"/>
    </source>
</evidence>
<gene>
    <name evidence="7" type="ORF">SAMN05518863_111109</name>
</gene>
<feature type="transmembrane region" description="Helical" evidence="6">
    <location>
        <begin position="228"/>
        <end position="250"/>
    </location>
</feature>
<keyword evidence="8" id="KW-1185">Reference proteome</keyword>
<comment type="similarity">
    <text evidence="2">Belongs to the autoinducer-2 exporter (AI-2E) (TC 2.A.86) family.</text>
</comment>
<evidence type="ECO:0000256" key="3">
    <source>
        <dbReference type="ARBA" id="ARBA00022692"/>
    </source>
</evidence>
<evidence type="ECO:0000313" key="8">
    <source>
        <dbReference type="Proteomes" id="UP000198841"/>
    </source>
</evidence>
<feature type="transmembrane region" description="Helical" evidence="6">
    <location>
        <begin position="147"/>
        <end position="166"/>
    </location>
</feature>
<evidence type="ECO:0000256" key="2">
    <source>
        <dbReference type="ARBA" id="ARBA00009773"/>
    </source>
</evidence>
<keyword evidence="3 6" id="KW-0812">Transmembrane</keyword>
<dbReference type="Pfam" id="PF01594">
    <property type="entry name" value="AI-2E_transport"/>
    <property type="match status" value="1"/>
</dbReference>
<dbReference type="InterPro" id="IPR002549">
    <property type="entry name" value="AI-2E-like"/>
</dbReference>
<reference evidence="7 8" key="1">
    <citation type="submission" date="2016-10" db="EMBL/GenBank/DDBJ databases">
        <authorList>
            <person name="Varghese N."/>
            <person name="Submissions S."/>
        </authorList>
    </citation>
    <scope>NUCLEOTIDE SEQUENCE [LARGE SCALE GENOMIC DNA]</scope>
    <source>
        <strain evidence="7 8">YR512</strain>
    </source>
</reference>
<evidence type="ECO:0000256" key="5">
    <source>
        <dbReference type="ARBA" id="ARBA00023136"/>
    </source>
</evidence>
<feature type="transmembrane region" description="Helical" evidence="6">
    <location>
        <begin position="205"/>
        <end position="222"/>
    </location>
</feature>
<evidence type="ECO:0000313" key="7">
    <source>
        <dbReference type="EMBL" id="SFK87767.1"/>
    </source>
</evidence>
<accession>A0A1I4D5Q4</accession>
<dbReference type="PANTHER" id="PTHR21716:SF64">
    <property type="entry name" value="AI-2 TRANSPORT PROTEIN TQSA"/>
    <property type="match status" value="1"/>
</dbReference>
<comment type="caution">
    <text evidence="7">The sequence shown here is derived from an EMBL/GenBank/DDBJ whole genome shotgun (WGS) entry which is preliminary data.</text>
</comment>
<name>A0A1I4D5Q4_9GAMM</name>
<keyword evidence="5 6" id="KW-0472">Membrane</keyword>
<feature type="transmembrane region" description="Helical" evidence="6">
    <location>
        <begin position="66"/>
        <end position="88"/>
    </location>
</feature>
<protein>
    <submittedName>
        <fullName evidence="7">AI-2 transport protein TqsA</fullName>
    </submittedName>
</protein>
<dbReference type="PANTHER" id="PTHR21716">
    <property type="entry name" value="TRANSMEMBRANE PROTEIN"/>
    <property type="match status" value="1"/>
</dbReference>
<feature type="transmembrane region" description="Helical" evidence="6">
    <location>
        <begin position="12"/>
        <end position="30"/>
    </location>
</feature>
<organism evidence="7 8">
    <name type="scientific">Candidatus Pantoea symbiotica</name>
    <dbReference type="NCBI Taxonomy" id="1884370"/>
    <lineage>
        <taxon>Bacteria</taxon>
        <taxon>Pseudomonadati</taxon>
        <taxon>Pseudomonadota</taxon>
        <taxon>Gammaproteobacteria</taxon>
        <taxon>Enterobacterales</taxon>
        <taxon>Erwiniaceae</taxon>
        <taxon>Pantoea</taxon>
    </lineage>
</organism>